<sequence>MNAVKYIVVPGVVWTNRTMVSSQTEPVFFAVVDIGDSLLIFLEYQYVKCVQTSMQRVPISFSFHLNRHTLPPAHHSIPPYPAFPPPPPPQLQSDSEHGLQTANVCGLVSPITFSTDMLPGAAGYFQRQRSPCSYGRAEASTDDIGENFNDLQARLYSLVYKYADVNCTLVVCCHCGRRRLGQRCTGGVKHRVDQWLKPLLRHNITGARDYLHNLRLGGGFLVAPRTSCARSVMQDFDFYALHGVTERKLLNYPGFRYDTPRYIFIKAVHDKVSTFEINLINKSLLLPTHILTGALSEMRAVKLVTMNENCSLPLAERDILGCIMCPCCEFGHSPSLEDYTEGTTRHIRAVKFATSFAKNQARPLKAGMQPTGKGKRRDDKANEVAVFNCVNRRGNFATRKKISVTSMTPKLSCWRKSNSMLGHGYLFYAASEITLPHNLFYARLHHRGLKLDPRSDLRSKQKTVAQFEFRTGLEIEMKFISNRRNSRFEFSIRDQQPSMGKLPTLPFPNRKSESAPELSTLPPCLSTSEAMQCVCAGLCVMKSVFEGRSLLKKQGGKERKQDGPLKNVVCLELRGPALFPTSPPSHFPTRALAIAASIHTTVMYPGPSALPPPPPGFSTTTRGSKEALGRPRNRRKVLLRAPFAESTLELASCHADKKKKKTPTRHRTMPQGKYTSGDGALYLEVYALYTRAVVTLLQTFQQLNGGKVSVESLAEARYRRQDCTPVSSVVCATLVPADLFVPRALALLCLRSVLLFGRCIQHRAEVANSRNIEEVWGGGGGERTEDNFLEVINYDPLVAAILKCETWKQHEGSRGVLASLAACYVFFSSRTAGTLGPRSLGSPPLPAPSTTTLLPPFSKVVTHPWGATTLVVQLEIQSRLIGVEFTLFTEVVGVVEFLTSTGTLFHARAVAVKESEAVKESTSFFREFIRRRELTIVLLVHTTPDTTPVLYNVHYWAIINQWGAQQILTQSNILYRAAVAKRLPRSPPTKANRVQPPAGSPGFLQVGIVPDDAVGQRVFSGISRFPPPFHSGAGPYSPQSSASALMTSLFRAAQNLFTSLSLPNKFFKYTVVKHQFIYFSNSSRSRQRKVFTCQQCANQRLLSHSPPWSPANKEPSANSFETNPASFPHWLLPRCEVTPFLGELCVIGTHDCQVVIYWRRVTRGVSYKVWSNDKRIAKHKPTAQAASGKVRIYDGVVEICSKAAVHPARVSQLTGKCRNQCRHLIIPDFAVEKLLSINASDAEILRTLLYLHTNLHLASSTVGDWTISVVISRCSEAPHTQLTSVVILCEEIWAALNVEVLRAGEDEAGMKGRGADGRSPRKPRRPAASSGTIPTCENPKVWLTLLESAVWPALGEALAVKVIEDTRAALGSQSRKRSRRLPWTAIDCPSRSRALTRLCSPTVAQIGLAYRAEARPPIAVLTVERCSDAGRRRHNPRQGSDWLMLDASRRNALLWKPLIRGLPPALNLKSCCTRRKFVGVSFANQRVVTGAAVVHWLDFSPPTESNRREDDGGRGEEEEEKKWRVEREVRALSEKSSAREAGVSRRVARQYDNSMENTRILRRVVPEFYLPEFDSPHLVTLVLHHAPRKLAARTGSGLWLPVREPPTRPPFGYGGGGEGKREQLWLHHSLARPVAMRDNGEVKAPMGREREREREISLPSPGVQVLERASRHASRVDKLKGRYTIEKTLTFDFTFAFRHVVSYGAWHNGTVTVEGDDWASVLQEMSHTAWTNGLSYILSQNESANSSVQPASRTFHCLILAVTDFPTARRSFFYRSEHQLQLNSTPSPEACSNIHSGASYHLEEQLGSAGRVCNSTPIIDLPPPSLSYNDSLSSSLTRARRAKSWCVELEFAVGISGGSAFVFVTTLCLNTQNTFYVNNLYQRRGSSERAEEDIRKEKELVTGRSSAIFLTEVPCGGMEEPVTGPGGCPVSPPSSSGSGTKPVRKRKGREDKLKDETSRSAQSGVATISCQDCGQSLKDARKRVYKTSLEKGRENDHSTSIYFRAPLRASPAPTVFSPPTGANIAQHAPDSTKLPAWLHRFFFFYPFLSEKRGCYKGHAGTLYKSAIASTRRARSAACTCSLAKISFSVRAHEDNSPRSTSTEYRVSEHETLDRYNSTGEEKGIERVFIHEIRVIYCPSAGGLRPPPTCARLPRVDGREARGEIRDRYCWKVVRGVSNKLWSDRSETAWYVRIKYNSSLKSGWTSVGTPLPRSRSEAAIRAAMKPSTLRVRFLYPYPRVVSGVVWTNRTMVSSNTDKRTGVLAVVDIGDSLLICREFQALKIAHFIVNNPIELCSAVPAAGIDGGLNARTRTYSPVKANWGNWPLWTCSNLFAVISNFSETFLKFYFQESGALSFWCKFLYLVPGKPGSRTSGRLQALRRSSVLECSARPLPARFYPRRRLQPYTVLFGALPRGVNNHEGTPLHEVGRSDSRPQTRACRQTGSPPSTSCCIPYKPASTWGRGGVVDRLLNLSLPPPLLTKQNPVEVRAGRCR</sequence>
<accession>A0ABQ9G0L5</accession>
<feature type="compositionally biased region" description="Polar residues" evidence="1">
    <location>
        <begin position="2434"/>
        <end position="2444"/>
    </location>
</feature>
<evidence type="ECO:0000313" key="2">
    <source>
        <dbReference type="EMBL" id="KAJ8866032.1"/>
    </source>
</evidence>
<dbReference type="EMBL" id="JARBHB010000017">
    <property type="protein sequence ID" value="KAJ8866032.1"/>
    <property type="molecule type" value="Genomic_DNA"/>
</dbReference>
<protein>
    <submittedName>
        <fullName evidence="2">Uncharacterized protein</fullName>
    </submittedName>
</protein>
<comment type="caution">
    <text evidence="2">The sequence shown here is derived from an EMBL/GenBank/DDBJ whole genome shotgun (WGS) entry which is preliminary data.</text>
</comment>
<evidence type="ECO:0000313" key="3">
    <source>
        <dbReference type="Proteomes" id="UP001159363"/>
    </source>
</evidence>
<dbReference type="Proteomes" id="UP001159363">
    <property type="component" value="Chromosome 16"/>
</dbReference>
<feature type="compositionally biased region" description="Basic and acidic residues" evidence="1">
    <location>
        <begin position="1505"/>
        <end position="1523"/>
    </location>
</feature>
<feature type="region of interest" description="Disordered" evidence="1">
    <location>
        <begin position="1502"/>
        <end position="1523"/>
    </location>
</feature>
<name>A0ABQ9G0L5_9NEOP</name>
<evidence type="ECO:0000256" key="1">
    <source>
        <dbReference type="SAM" id="MobiDB-lite"/>
    </source>
</evidence>
<keyword evidence="3" id="KW-1185">Reference proteome</keyword>
<reference evidence="2 3" key="1">
    <citation type="submission" date="2023-02" db="EMBL/GenBank/DDBJ databases">
        <title>LHISI_Scaffold_Assembly.</title>
        <authorList>
            <person name="Stuart O.P."/>
            <person name="Cleave R."/>
            <person name="Magrath M.J.L."/>
            <person name="Mikheyev A.S."/>
        </authorList>
    </citation>
    <scope>NUCLEOTIDE SEQUENCE [LARGE SCALE GENOMIC DNA]</scope>
    <source>
        <strain evidence="2">Daus_M_001</strain>
        <tissue evidence="2">Leg muscle</tissue>
    </source>
</reference>
<feature type="region of interest" description="Disordered" evidence="1">
    <location>
        <begin position="501"/>
        <end position="520"/>
    </location>
</feature>
<feature type="compositionally biased region" description="Basic and acidic residues" evidence="1">
    <location>
        <begin position="2424"/>
        <end position="2433"/>
    </location>
</feature>
<organism evidence="2 3">
    <name type="scientific">Dryococelus australis</name>
    <dbReference type="NCBI Taxonomy" id="614101"/>
    <lineage>
        <taxon>Eukaryota</taxon>
        <taxon>Metazoa</taxon>
        <taxon>Ecdysozoa</taxon>
        <taxon>Arthropoda</taxon>
        <taxon>Hexapoda</taxon>
        <taxon>Insecta</taxon>
        <taxon>Pterygota</taxon>
        <taxon>Neoptera</taxon>
        <taxon>Polyneoptera</taxon>
        <taxon>Phasmatodea</taxon>
        <taxon>Verophasmatodea</taxon>
        <taxon>Anareolatae</taxon>
        <taxon>Phasmatidae</taxon>
        <taxon>Eurycanthinae</taxon>
        <taxon>Dryococelus</taxon>
    </lineage>
</organism>
<feature type="region of interest" description="Disordered" evidence="1">
    <location>
        <begin position="1920"/>
        <end position="1965"/>
    </location>
</feature>
<gene>
    <name evidence="2" type="ORF">PR048_033556</name>
</gene>
<feature type="compositionally biased region" description="Basic and acidic residues" evidence="1">
    <location>
        <begin position="1948"/>
        <end position="1958"/>
    </location>
</feature>
<feature type="region of interest" description="Disordered" evidence="1">
    <location>
        <begin position="610"/>
        <end position="631"/>
    </location>
</feature>
<proteinExistence type="predicted"/>
<feature type="compositionally biased region" description="Basic and acidic residues" evidence="1">
    <location>
        <begin position="1308"/>
        <end position="1319"/>
    </location>
</feature>
<feature type="compositionally biased region" description="Pro residues" evidence="1">
    <location>
        <begin position="78"/>
        <end position="90"/>
    </location>
</feature>
<feature type="region of interest" description="Disordered" evidence="1">
    <location>
        <begin position="1308"/>
        <end position="1333"/>
    </location>
</feature>
<feature type="region of interest" description="Disordered" evidence="1">
    <location>
        <begin position="2424"/>
        <end position="2444"/>
    </location>
</feature>
<feature type="region of interest" description="Disordered" evidence="1">
    <location>
        <begin position="76"/>
        <end position="95"/>
    </location>
</feature>